<feature type="compositionally biased region" description="Basic residues" evidence="1">
    <location>
        <begin position="11"/>
        <end position="20"/>
    </location>
</feature>
<organism evidence="3 4">
    <name type="scientific">Vavraia culicis (isolate floridensis)</name>
    <name type="common">Microsporidian parasite</name>
    <dbReference type="NCBI Taxonomy" id="948595"/>
    <lineage>
        <taxon>Eukaryota</taxon>
        <taxon>Fungi</taxon>
        <taxon>Fungi incertae sedis</taxon>
        <taxon>Microsporidia</taxon>
        <taxon>Pleistophoridae</taxon>
        <taxon>Vavraia</taxon>
    </lineage>
</organism>
<dbReference type="AlphaFoldDB" id="L2GYN7"/>
<evidence type="ECO:0000256" key="1">
    <source>
        <dbReference type="SAM" id="MobiDB-lite"/>
    </source>
</evidence>
<feature type="transmembrane region" description="Helical" evidence="2">
    <location>
        <begin position="106"/>
        <end position="128"/>
    </location>
</feature>
<evidence type="ECO:0000313" key="3">
    <source>
        <dbReference type="EMBL" id="ELA48457.1"/>
    </source>
</evidence>
<feature type="transmembrane region" description="Helical" evidence="2">
    <location>
        <begin position="65"/>
        <end position="82"/>
    </location>
</feature>
<feature type="region of interest" description="Disordered" evidence="1">
    <location>
        <begin position="1"/>
        <end position="37"/>
    </location>
</feature>
<keyword evidence="4" id="KW-1185">Reference proteome</keyword>
<sequence length="130" mass="15038">MSGYSSDYVKKKDRTKRRVTSTKQPSESVMTDDTHTSTPTEAIFSSNFDFLIFKMLNILTANDKPVLFIVPSLVLVLLNFYFDYVNPMHLSFTAFFLYQYLCGNSFYTFIANALVYFSVVGVATFFYMRK</sequence>
<keyword evidence="2" id="KW-1133">Transmembrane helix</keyword>
<dbReference type="VEuPathDB" id="MicrosporidiaDB:VCUG_00066"/>
<reference evidence="4" key="1">
    <citation type="submission" date="2011-03" db="EMBL/GenBank/DDBJ databases">
        <title>The genome sequence of Vavraia culicis strain floridensis.</title>
        <authorList>
            <consortium name="The Broad Institute Genome Sequencing Platform"/>
            <person name="Cuomo C."/>
            <person name="Becnel J."/>
            <person name="Sanscrainte N."/>
            <person name="Young S.K."/>
            <person name="Zeng Q."/>
            <person name="Gargeya S."/>
            <person name="Fitzgerald M."/>
            <person name="Haas B."/>
            <person name="Abouelleil A."/>
            <person name="Alvarado L."/>
            <person name="Arachchi H.M."/>
            <person name="Berlin A."/>
            <person name="Chapman S.B."/>
            <person name="Gearin G."/>
            <person name="Goldberg J."/>
            <person name="Griggs A."/>
            <person name="Gujja S."/>
            <person name="Hansen M."/>
            <person name="Heiman D."/>
            <person name="Howarth C."/>
            <person name="Larimer J."/>
            <person name="Lui A."/>
            <person name="MacDonald P.J.P."/>
            <person name="McCowen C."/>
            <person name="Montmayeur A."/>
            <person name="Murphy C."/>
            <person name="Neiman D."/>
            <person name="Pearson M."/>
            <person name="Priest M."/>
            <person name="Roberts A."/>
            <person name="Saif S."/>
            <person name="Shea T."/>
            <person name="Sisk P."/>
            <person name="Stolte C."/>
            <person name="Sykes S."/>
            <person name="Wortman J."/>
            <person name="Nusbaum C."/>
            <person name="Birren B."/>
        </authorList>
    </citation>
    <scope>NUCLEOTIDE SEQUENCE [LARGE SCALE GENOMIC DNA]</scope>
    <source>
        <strain evidence="4">floridensis</strain>
    </source>
</reference>
<dbReference type="EMBL" id="GL877404">
    <property type="protein sequence ID" value="ELA48457.1"/>
    <property type="molecule type" value="Genomic_DNA"/>
</dbReference>
<protein>
    <submittedName>
        <fullName evidence="3">Uncharacterized protein</fullName>
    </submittedName>
</protein>
<feature type="compositionally biased region" description="Polar residues" evidence="1">
    <location>
        <begin position="24"/>
        <end position="37"/>
    </location>
</feature>
<dbReference type="OMA" id="QYLCGNS"/>
<name>L2GYN7_VAVCU</name>
<dbReference type="HOGENOM" id="CLU_1983124_0_0_1"/>
<dbReference type="InParanoid" id="L2GYN7"/>
<dbReference type="GeneID" id="19877958"/>
<dbReference type="OrthoDB" id="10377338at2759"/>
<accession>L2GYN7</accession>
<proteinExistence type="predicted"/>
<keyword evidence="2" id="KW-0812">Transmembrane</keyword>
<keyword evidence="2" id="KW-0472">Membrane</keyword>
<dbReference type="Proteomes" id="UP000011081">
    <property type="component" value="Unassembled WGS sequence"/>
</dbReference>
<evidence type="ECO:0000256" key="2">
    <source>
        <dbReference type="SAM" id="Phobius"/>
    </source>
</evidence>
<gene>
    <name evidence="3" type="ORF">VCUG_00066</name>
</gene>
<evidence type="ECO:0000313" key="4">
    <source>
        <dbReference type="Proteomes" id="UP000011081"/>
    </source>
</evidence>
<dbReference type="RefSeq" id="XP_008073087.1">
    <property type="nucleotide sequence ID" value="XM_008074896.1"/>
</dbReference>